<sequence length="88" mass="9880">METSRPFSEKWVVGPVEGGQQRLVKDARSRGLRCHVGRVRRWGNQKSREVAVAAHADGGASLCRQCRVWGDSEWIFVTRICGVELQVS</sequence>
<protein>
    <submittedName>
        <fullName evidence="1">Uncharacterized protein</fullName>
    </submittedName>
</protein>
<accession>A0A2N9F013</accession>
<name>A0A2N9F013_FAGSY</name>
<proteinExistence type="predicted"/>
<organism evidence="1">
    <name type="scientific">Fagus sylvatica</name>
    <name type="common">Beechnut</name>
    <dbReference type="NCBI Taxonomy" id="28930"/>
    <lineage>
        <taxon>Eukaryota</taxon>
        <taxon>Viridiplantae</taxon>
        <taxon>Streptophyta</taxon>
        <taxon>Embryophyta</taxon>
        <taxon>Tracheophyta</taxon>
        <taxon>Spermatophyta</taxon>
        <taxon>Magnoliopsida</taxon>
        <taxon>eudicotyledons</taxon>
        <taxon>Gunneridae</taxon>
        <taxon>Pentapetalae</taxon>
        <taxon>rosids</taxon>
        <taxon>fabids</taxon>
        <taxon>Fagales</taxon>
        <taxon>Fagaceae</taxon>
        <taxon>Fagus</taxon>
    </lineage>
</organism>
<dbReference type="EMBL" id="OIVN01000702">
    <property type="protein sequence ID" value="SPC84327.1"/>
    <property type="molecule type" value="Genomic_DNA"/>
</dbReference>
<evidence type="ECO:0000313" key="1">
    <source>
        <dbReference type="EMBL" id="SPC84327.1"/>
    </source>
</evidence>
<reference evidence="1" key="1">
    <citation type="submission" date="2018-02" db="EMBL/GenBank/DDBJ databases">
        <authorList>
            <person name="Cohen D.B."/>
            <person name="Kent A.D."/>
        </authorList>
    </citation>
    <scope>NUCLEOTIDE SEQUENCE</scope>
</reference>
<dbReference type="AlphaFoldDB" id="A0A2N9F013"/>
<gene>
    <name evidence="1" type="ORF">FSB_LOCUS12209</name>
</gene>